<proteinExistence type="predicted"/>
<feature type="region of interest" description="Disordered" evidence="1">
    <location>
        <begin position="90"/>
        <end position="110"/>
    </location>
</feature>
<reference evidence="2" key="3">
    <citation type="journal article" date="2017" name="Nature">
        <title>Genome sequence of the progenitor of the wheat D genome Aegilops tauschii.</title>
        <authorList>
            <person name="Luo M.C."/>
            <person name="Gu Y.Q."/>
            <person name="Puiu D."/>
            <person name="Wang H."/>
            <person name="Twardziok S.O."/>
            <person name="Deal K.R."/>
            <person name="Huo N."/>
            <person name="Zhu T."/>
            <person name="Wang L."/>
            <person name="Wang Y."/>
            <person name="McGuire P.E."/>
            <person name="Liu S."/>
            <person name="Long H."/>
            <person name="Ramasamy R.K."/>
            <person name="Rodriguez J.C."/>
            <person name="Van S.L."/>
            <person name="Yuan L."/>
            <person name="Wang Z."/>
            <person name="Xia Z."/>
            <person name="Xiao L."/>
            <person name="Anderson O.D."/>
            <person name="Ouyang S."/>
            <person name="Liang Y."/>
            <person name="Zimin A.V."/>
            <person name="Pertea G."/>
            <person name="Qi P."/>
            <person name="Bennetzen J.L."/>
            <person name="Dai X."/>
            <person name="Dawson M.W."/>
            <person name="Muller H.G."/>
            <person name="Kugler K."/>
            <person name="Rivarola-Duarte L."/>
            <person name="Spannagl M."/>
            <person name="Mayer K.F.X."/>
            <person name="Lu F.H."/>
            <person name="Bevan M.W."/>
            <person name="Leroy P."/>
            <person name="Li P."/>
            <person name="You F.M."/>
            <person name="Sun Q."/>
            <person name="Liu Z."/>
            <person name="Lyons E."/>
            <person name="Wicker T."/>
            <person name="Salzberg S.L."/>
            <person name="Devos K.M."/>
            <person name="Dvorak J."/>
        </authorList>
    </citation>
    <scope>NUCLEOTIDE SEQUENCE [LARGE SCALE GENOMIC DNA]</scope>
    <source>
        <strain evidence="2">cv. AL8/78</strain>
    </source>
</reference>
<accession>A0A453G982</accession>
<feature type="compositionally biased region" description="Basic residues" evidence="1">
    <location>
        <begin position="31"/>
        <end position="43"/>
    </location>
</feature>
<organism evidence="2 3">
    <name type="scientific">Aegilops tauschii subsp. strangulata</name>
    <name type="common">Goatgrass</name>
    <dbReference type="NCBI Taxonomy" id="200361"/>
    <lineage>
        <taxon>Eukaryota</taxon>
        <taxon>Viridiplantae</taxon>
        <taxon>Streptophyta</taxon>
        <taxon>Embryophyta</taxon>
        <taxon>Tracheophyta</taxon>
        <taxon>Spermatophyta</taxon>
        <taxon>Magnoliopsida</taxon>
        <taxon>Liliopsida</taxon>
        <taxon>Poales</taxon>
        <taxon>Poaceae</taxon>
        <taxon>BOP clade</taxon>
        <taxon>Pooideae</taxon>
        <taxon>Triticodae</taxon>
        <taxon>Triticeae</taxon>
        <taxon>Triticinae</taxon>
        <taxon>Aegilops</taxon>
    </lineage>
</organism>
<dbReference type="AlphaFoldDB" id="A0A453G982"/>
<reference evidence="2" key="4">
    <citation type="submission" date="2019-03" db="UniProtKB">
        <authorList>
            <consortium name="EnsemblPlants"/>
        </authorList>
    </citation>
    <scope>IDENTIFICATION</scope>
</reference>
<reference evidence="3" key="1">
    <citation type="journal article" date="2014" name="Science">
        <title>Ancient hybridizations among the ancestral genomes of bread wheat.</title>
        <authorList>
            <consortium name="International Wheat Genome Sequencing Consortium,"/>
            <person name="Marcussen T."/>
            <person name="Sandve S.R."/>
            <person name="Heier L."/>
            <person name="Spannagl M."/>
            <person name="Pfeifer M."/>
            <person name="Jakobsen K.S."/>
            <person name="Wulff B.B."/>
            <person name="Steuernagel B."/>
            <person name="Mayer K.F."/>
            <person name="Olsen O.A."/>
        </authorList>
    </citation>
    <scope>NUCLEOTIDE SEQUENCE [LARGE SCALE GENOMIC DNA]</scope>
    <source>
        <strain evidence="3">cv. AL8/78</strain>
    </source>
</reference>
<dbReference type="EnsemblPlants" id="AET3Gv20930700.8">
    <property type="protein sequence ID" value="AET3Gv20930700.8"/>
    <property type="gene ID" value="AET3Gv20930700"/>
</dbReference>
<protein>
    <submittedName>
        <fullName evidence="2">Uncharacterized protein</fullName>
    </submittedName>
</protein>
<sequence length="176" mass="20197">CIALCLKHLQPGLLGTSELAVFPRPGPRDARGRRRDARGRRRVHARSHARDFVLFPEPSTIITLTASPSLIALSPLSPFFHYHTGGGIQRIGEQQGNHRPPSPASGTSPIALRQWRSRRRTRARRRCRQWRRARRWCRCWTRCRSRTRTWWWRSPTAASAGTMGTTMRVGQLTSAR</sequence>
<reference evidence="2" key="5">
    <citation type="journal article" date="2021" name="G3 (Bethesda)">
        <title>Aegilops tauschii genome assembly Aet v5.0 features greater sequence contiguity and improved annotation.</title>
        <authorList>
            <person name="Wang L."/>
            <person name="Zhu T."/>
            <person name="Rodriguez J.C."/>
            <person name="Deal K.R."/>
            <person name="Dubcovsky J."/>
            <person name="McGuire P.E."/>
            <person name="Lux T."/>
            <person name="Spannagl M."/>
            <person name="Mayer K.F.X."/>
            <person name="Baldrich P."/>
            <person name="Meyers B.C."/>
            <person name="Huo N."/>
            <person name="Gu Y.Q."/>
            <person name="Zhou H."/>
            <person name="Devos K.M."/>
            <person name="Bennetzen J.L."/>
            <person name="Unver T."/>
            <person name="Budak H."/>
            <person name="Gulick P.J."/>
            <person name="Galiba G."/>
            <person name="Kalapos B."/>
            <person name="Nelson D.R."/>
            <person name="Li P."/>
            <person name="You F.M."/>
            <person name="Luo M.C."/>
            <person name="Dvorak J."/>
        </authorList>
    </citation>
    <scope>NUCLEOTIDE SEQUENCE [LARGE SCALE GENOMIC DNA]</scope>
    <source>
        <strain evidence="2">cv. AL8/78</strain>
    </source>
</reference>
<evidence type="ECO:0000313" key="2">
    <source>
        <dbReference type="EnsemblPlants" id="AET3Gv20930700.8"/>
    </source>
</evidence>
<evidence type="ECO:0000313" key="3">
    <source>
        <dbReference type="Proteomes" id="UP000015105"/>
    </source>
</evidence>
<evidence type="ECO:0000256" key="1">
    <source>
        <dbReference type="SAM" id="MobiDB-lite"/>
    </source>
</evidence>
<keyword evidence="3" id="KW-1185">Reference proteome</keyword>
<reference evidence="3" key="2">
    <citation type="journal article" date="2017" name="Nat. Plants">
        <title>The Aegilops tauschii genome reveals multiple impacts of transposons.</title>
        <authorList>
            <person name="Zhao G."/>
            <person name="Zou C."/>
            <person name="Li K."/>
            <person name="Wang K."/>
            <person name="Li T."/>
            <person name="Gao L."/>
            <person name="Zhang X."/>
            <person name="Wang H."/>
            <person name="Yang Z."/>
            <person name="Liu X."/>
            <person name="Jiang W."/>
            <person name="Mao L."/>
            <person name="Kong X."/>
            <person name="Jiao Y."/>
            <person name="Jia J."/>
        </authorList>
    </citation>
    <scope>NUCLEOTIDE SEQUENCE [LARGE SCALE GENOMIC DNA]</scope>
    <source>
        <strain evidence="3">cv. AL8/78</strain>
    </source>
</reference>
<feature type="region of interest" description="Disordered" evidence="1">
    <location>
        <begin position="23"/>
        <end position="43"/>
    </location>
</feature>
<name>A0A453G982_AEGTS</name>
<dbReference type="Proteomes" id="UP000015105">
    <property type="component" value="Chromosome 3D"/>
</dbReference>
<dbReference type="Gramene" id="AET3Gv20930700.8">
    <property type="protein sequence ID" value="AET3Gv20930700.8"/>
    <property type="gene ID" value="AET3Gv20930700"/>
</dbReference>